<dbReference type="SUPFAM" id="SSF52096">
    <property type="entry name" value="ClpP/crotonase"/>
    <property type="match status" value="1"/>
</dbReference>
<keyword evidence="8" id="KW-1185">Reference proteome</keyword>
<evidence type="ECO:0000256" key="2">
    <source>
        <dbReference type="ARBA" id="ARBA00005254"/>
    </source>
</evidence>
<evidence type="ECO:0000256" key="4">
    <source>
        <dbReference type="ARBA" id="ARBA00023098"/>
    </source>
</evidence>
<dbReference type="InterPro" id="IPR014748">
    <property type="entry name" value="Enoyl-CoA_hydra_C"/>
</dbReference>
<dbReference type="EMBL" id="VNIM01000074">
    <property type="protein sequence ID" value="TVV72026.1"/>
    <property type="molecule type" value="Genomic_DNA"/>
</dbReference>
<evidence type="ECO:0000256" key="5">
    <source>
        <dbReference type="ARBA" id="ARBA00023235"/>
    </source>
</evidence>
<organism evidence="7 8">
    <name type="scientific">Alterirhizorhabdus solaris</name>
    <dbReference type="NCBI Taxonomy" id="2529389"/>
    <lineage>
        <taxon>Bacteria</taxon>
        <taxon>Pseudomonadati</taxon>
        <taxon>Pseudomonadota</taxon>
        <taxon>Alphaproteobacteria</taxon>
        <taxon>Sphingomonadales</taxon>
        <taxon>Rhizorhabdaceae</taxon>
        <taxon>Alterirhizorhabdus</taxon>
    </lineage>
</organism>
<sequence length="225" mass="23010">MVAATARRGAAAGLRAVFLSGEGRVSCAGGDLAVLAEEHAPPLAPRTHGAANLLQQAAWGWRTLPVPVIAAVHGVCFGAGLQIALGADIRLAAPDAQLAMMEARWGLVPDLGGIALLRGLVRDDLARELTYTARRMSGAEAEAIGLVTRTADDPHAEAMVLAHDIAAASPAATRAAKRLFNLAADADAATILPAESTEQAALLAGPGPAEALRAAREGRSPRFAD</sequence>
<dbReference type="PROSITE" id="PS00166">
    <property type="entry name" value="ENOYL_COA_HYDRATASE"/>
    <property type="match status" value="1"/>
</dbReference>
<proteinExistence type="inferred from homology"/>
<gene>
    <name evidence="7" type="ORF">FOY91_15620</name>
</gene>
<keyword evidence="4" id="KW-0443">Lipid metabolism</keyword>
<dbReference type="CDD" id="cd06558">
    <property type="entry name" value="crotonase-like"/>
    <property type="match status" value="1"/>
</dbReference>
<dbReference type="NCBIfam" id="NF005699">
    <property type="entry name" value="PRK07509.1"/>
    <property type="match status" value="1"/>
</dbReference>
<protein>
    <submittedName>
        <fullName evidence="7">Crotonase/enoyl-CoA hydratase family protein</fullName>
    </submittedName>
</protein>
<keyword evidence="3" id="KW-0276">Fatty acid metabolism</keyword>
<name>A0A558QXY7_9SPHN</name>
<keyword evidence="5" id="KW-0413">Isomerase</keyword>
<evidence type="ECO:0000256" key="1">
    <source>
        <dbReference type="ARBA" id="ARBA00005005"/>
    </source>
</evidence>
<dbReference type="GO" id="GO:0016853">
    <property type="term" value="F:isomerase activity"/>
    <property type="evidence" value="ECO:0007669"/>
    <property type="project" value="UniProtKB-KW"/>
</dbReference>
<evidence type="ECO:0000313" key="8">
    <source>
        <dbReference type="Proteomes" id="UP000318681"/>
    </source>
</evidence>
<dbReference type="Proteomes" id="UP000318681">
    <property type="component" value="Unassembled WGS sequence"/>
</dbReference>
<dbReference type="InterPro" id="IPR029045">
    <property type="entry name" value="ClpP/crotonase-like_dom_sf"/>
</dbReference>
<dbReference type="OrthoDB" id="9802898at2"/>
<evidence type="ECO:0000256" key="3">
    <source>
        <dbReference type="ARBA" id="ARBA00022832"/>
    </source>
</evidence>
<dbReference type="PANTHER" id="PTHR43149">
    <property type="entry name" value="ENOYL-COA HYDRATASE"/>
    <property type="match status" value="1"/>
</dbReference>
<dbReference type="PANTHER" id="PTHR43149:SF1">
    <property type="entry name" value="DELTA(3,5)-DELTA(2,4)-DIENOYL-COA ISOMERASE, MITOCHONDRIAL"/>
    <property type="match status" value="1"/>
</dbReference>
<dbReference type="Gene3D" id="3.90.226.10">
    <property type="entry name" value="2-enoyl-CoA Hydratase, Chain A, domain 1"/>
    <property type="match status" value="1"/>
</dbReference>
<dbReference type="UniPathway" id="UPA00659"/>
<evidence type="ECO:0000256" key="6">
    <source>
        <dbReference type="RuleBase" id="RU003707"/>
    </source>
</evidence>
<dbReference type="GO" id="GO:0006635">
    <property type="term" value="P:fatty acid beta-oxidation"/>
    <property type="evidence" value="ECO:0007669"/>
    <property type="project" value="UniProtKB-UniPathway"/>
</dbReference>
<dbReference type="InterPro" id="IPR001753">
    <property type="entry name" value="Enoyl-CoA_hydra/iso"/>
</dbReference>
<accession>A0A558QXY7</accession>
<reference evidence="7 8" key="1">
    <citation type="submission" date="2019-07" db="EMBL/GenBank/DDBJ databases">
        <title>Sphingomonas solaris sp. nov., isolated from a solar panel from Boston, Massachusetts.</title>
        <authorList>
            <person name="Tanner K."/>
            <person name="Pascual J."/>
            <person name="Mancuso C."/>
            <person name="Pereto J."/>
            <person name="Khalil A."/>
            <person name="Vilanova C."/>
        </authorList>
    </citation>
    <scope>NUCLEOTIDE SEQUENCE [LARGE SCALE GENOMIC DNA]</scope>
    <source>
        <strain evidence="7 8">R4DWN</strain>
    </source>
</reference>
<comment type="caution">
    <text evidence="7">The sequence shown here is derived from an EMBL/GenBank/DDBJ whole genome shotgun (WGS) entry which is preliminary data.</text>
</comment>
<dbReference type="AlphaFoldDB" id="A0A558QXY7"/>
<evidence type="ECO:0000313" key="7">
    <source>
        <dbReference type="EMBL" id="TVV72026.1"/>
    </source>
</evidence>
<dbReference type="Pfam" id="PF00378">
    <property type="entry name" value="ECH_1"/>
    <property type="match status" value="1"/>
</dbReference>
<dbReference type="InterPro" id="IPR018376">
    <property type="entry name" value="Enoyl-CoA_hyd/isom_CS"/>
</dbReference>
<comment type="similarity">
    <text evidence="2 6">Belongs to the enoyl-CoA hydratase/isomerase family.</text>
</comment>
<comment type="pathway">
    <text evidence="1">Lipid metabolism; fatty acid beta-oxidation.</text>
</comment>
<dbReference type="InterPro" id="IPR045002">
    <property type="entry name" value="Ech1-like"/>
</dbReference>
<dbReference type="Gene3D" id="1.10.12.10">
    <property type="entry name" value="Lyase 2-enoyl-coa Hydratase, Chain A, domain 2"/>
    <property type="match status" value="1"/>
</dbReference>